<dbReference type="InterPro" id="IPR036653">
    <property type="entry name" value="CinA-like_C"/>
</dbReference>
<dbReference type="NCBIfam" id="TIGR00200">
    <property type="entry name" value="cinA_nterm"/>
    <property type="match status" value="1"/>
</dbReference>
<dbReference type="Pfam" id="PF18146">
    <property type="entry name" value="CinA_KH"/>
    <property type="match status" value="1"/>
</dbReference>
<evidence type="ECO:0000313" key="3">
    <source>
        <dbReference type="EMBL" id="CEO89996.1"/>
    </source>
</evidence>
<evidence type="ECO:0000259" key="2">
    <source>
        <dbReference type="SMART" id="SM00852"/>
    </source>
</evidence>
<dbReference type="NCBIfam" id="TIGR00199">
    <property type="entry name" value="PncC_domain"/>
    <property type="match status" value="1"/>
</dbReference>
<dbReference type="Gene3D" id="3.40.980.10">
    <property type="entry name" value="MoaB/Mog-like domain"/>
    <property type="match status" value="1"/>
</dbReference>
<dbReference type="InterPro" id="IPR036425">
    <property type="entry name" value="MoaB/Mog-like_dom_sf"/>
</dbReference>
<keyword evidence="4" id="KW-1185">Reference proteome</keyword>
<reference evidence="4" key="1">
    <citation type="submission" date="2015-01" db="EMBL/GenBank/DDBJ databases">
        <authorList>
            <person name="Manzoor Shahid"/>
            <person name="Zubair Saima"/>
        </authorList>
    </citation>
    <scope>NUCLEOTIDE SEQUENCE [LARGE SCALE GENOMIC DNA]</scope>
    <source>
        <strain evidence="4">Sp3</strain>
    </source>
</reference>
<dbReference type="NCBIfam" id="TIGR00177">
    <property type="entry name" value="molyb_syn"/>
    <property type="match status" value="1"/>
</dbReference>
<sequence>MTTRVEIISTGSELLHDKTKNTTTPFLISQLTELGYEIKRISTVDDGIEEITGAVLEVLRRADLIFITGGLGATPDDVTREAVAEALNMPMEFRSDLWEEIQHYFKKRGLTATSINMKQAYLPCGAHSLRNSLGTAPGILIPYDEGLTIVVLPGPPAEAREMFLHEVKPYIIKHYPPPVYHTVYTFKICGCGETIVCERLKDVIAEARELDIKCGFLSGPDEVQLILELSDQKSEKNDLLKELGEQIETLLGRDLYGVNEETLMGKVGELLAEKGFTVGVAESCTGGLITSYLTDVPGSSRYVRGGVVAYSSEVKEKVLGVSPNTLEEYGAVSPETAKGNGRRCAPTDECLLRFGDYRFGWPRRWRTRKPCRNSLPGIINTRRRRTRPENLLPWGRKVDIKDNCSKKSTGFPAAVSNKF</sequence>
<dbReference type="SMART" id="SM00852">
    <property type="entry name" value="MoCF_biosynth"/>
    <property type="match status" value="1"/>
</dbReference>
<dbReference type="Pfam" id="PF00994">
    <property type="entry name" value="MoCF_biosynth"/>
    <property type="match status" value="1"/>
</dbReference>
<dbReference type="Proteomes" id="UP000046155">
    <property type="component" value="Unassembled WGS sequence"/>
</dbReference>
<proteinExistence type="inferred from homology"/>
<dbReference type="InterPro" id="IPR008136">
    <property type="entry name" value="CinA_C"/>
</dbReference>
<comment type="similarity">
    <text evidence="1">Belongs to the CinA family.</text>
</comment>
<dbReference type="SUPFAM" id="SSF142433">
    <property type="entry name" value="CinA-like"/>
    <property type="match status" value="1"/>
</dbReference>
<dbReference type="PANTHER" id="PTHR13939:SF0">
    <property type="entry name" value="NMN AMIDOHYDROLASE-LIKE PROTEIN YFAY"/>
    <property type="match status" value="1"/>
</dbReference>
<dbReference type="SUPFAM" id="SSF53218">
    <property type="entry name" value="Molybdenum cofactor biosynthesis proteins"/>
    <property type="match status" value="1"/>
</dbReference>
<dbReference type="HAMAP" id="MF_00226_B">
    <property type="entry name" value="CinA_B"/>
    <property type="match status" value="1"/>
</dbReference>
<dbReference type="InterPro" id="IPR008135">
    <property type="entry name" value="Competence-induced_CinA"/>
</dbReference>
<dbReference type="Pfam" id="PF02464">
    <property type="entry name" value="CinA"/>
    <property type="match status" value="1"/>
</dbReference>
<dbReference type="CDD" id="cd00885">
    <property type="entry name" value="cinA"/>
    <property type="match status" value="1"/>
</dbReference>
<evidence type="ECO:0000256" key="1">
    <source>
        <dbReference type="HAMAP-Rule" id="MF_00226"/>
    </source>
</evidence>
<dbReference type="InterPro" id="IPR001453">
    <property type="entry name" value="MoaB/Mog_dom"/>
</dbReference>
<dbReference type="InterPro" id="IPR050101">
    <property type="entry name" value="CinA"/>
</dbReference>
<organism evidence="3 4">
    <name type="scientific">Syntrophaceticus schinkii</name>
    <dbReference type="NCBI Taxonomy" id="499207"/>
    <lineage>
        <taxon>Bacteria</taxon>
        <taxon>Bacillati</taxon>
        <taxon>Bacillota</taxon>
        <taxon>Clostridia</taxon>
        <taxon>Thermoanaerobacterales</taxon>
        <taxon>Thermoanaerobacterales Family III. Incertae Sedis</taxon>
        <taxon>Syntrophaceticus</taxon>
    </lineage>
</organism>
<dbReference type="InterPro" id="IPR041424">
    <property type="entry name" value="CinA_KH"/>
</dbReference>
<protein>
    <recommendedName>
        <fullName evidence="1">Putative competence-damage inducible protein</fullName>
    </recommendedName>
</protein>
<evidence type="ECO:0000313" key="4">
    <source>
        <dbReference type="Proteomes" id="UP000046155"/>
    </source>
</evidence>
<accession>A0A0B7MPP0</accession>
<dbReference type="Gene3D" id="3.90.950.20">
    <property type="entry name" value="CinA-like"/>
    <property type="match status" value="1"/>
</dbReference>
<dbReference type="AlphaFoldDB" id="A0A0B7MPP0"/>
<dbReference type="EMBL" id="CDRZ01000268">
    <property type="protein sequence ID" value="CEO89996.1"/>
    <property type="molecule type" value="Genomic_DNA"/>
</dbReference>
<dbReference type="PANTHER" id="PTHR13939">
    <property type="entry name" value="NICOTINAMIDE-NUCLEOTIDE AMIDOHYDROLASE PNCC"/>
    <property type="match status" value="1"/>
</dbReference>
<gene>
    <name evidence="1 3" type="primary">cinA</name>
    <name evidence="3" type="ORF">SSCH_690003</name>
</gene>
<name>A0A0B7MPP0_9FIRM</name>
<feature type="domain" description="MoaB/Mog" evidence="2">
    <location>
        <begin position="6"/>
        <end position="174"/>
    </location>
</feature>
<dbReference type="OrthoDB" id="9801454at2"/>